<dbReference type="EC" id="2.7.1.63" evidence="2"/>
<gene>
    <name evidence="2" type="ORF">FM105_05195</name>
</gene>
<evidence type="ECO:0000256" key="1">
    <source>
        <dbReference type="ARBA" id="ARBA00006479"/>
    </source>
</evidence>
<evidence type="ECO:0000313" key="3">
    <source>
        <dbReference type="Proteomes" id="UP000196581"/>
    </source>
</evidence>
<name>A0A1X6X9W2_9MICO</name>
<dbReference type="GO" id="GO:0047330">
    <property type="term" value="F:polyphosphate-glucose phosphotransferase activity"/>
    <property type="evidence" value="ECO:0007669"/>
    <property type="project" value="UniProtKB-EC"/>
</dbReference>
<dbReference type="InterPro" id="IPR043129">
    <property type="entry name" value="ATPase_NBD"/>
</dbReference>
<reference evidence="3" key="1">
    <citation type="submission" date="2017-02" db="EMBL/GenBank/DDBJ databases">
        <authorList>
            <person name="Dridi B."/>
        </authorList>
    </citation>
    <scope>NUCLEOTIDE SEQUENCE [LARGE SCALE GENOMIC DNA]</scope>
    <source>
        <strain evidence="3">B Co 03.10</strain>
    </source>
</reference>
<keyword evidence="2" id="KW-0418">Kinase</keyword>
<dbReference type="PANTHER" id="PTHR18964:SF149">
    <property type="entry name" value="BIFUNCTIONAL UDP-N-ACETYLGLUCOSAMINE 2-EPIMERASE_N-ACETYLMANNOSAMINE KINASE"/>
    <property type="match status" value="1"/>
</dbReference>
<sequence length="280" mass="29536">MSQRETLTTSRLAIGIDIGGTGTKAGLVDVATGTMLGSRVREDTPQPATPQAVIATVASVVSTLGEQSEEAGLLPTAGHVERLPIGCAFPGVIKQGTVQFTGNLDAAFDGFPIVDALSDALGAKVHMANDADAAGLAEMTYGAGRDHRKDTVMMTTLGTGIGTALFAGGRLFPYTELGHLTVDGVAAETRTSVAAMRRDGYDMQEWCRRLTVYYRELERLFWPDLFIVGGGISKRAADFLSDIDVETPIRAAELLNNAGIVGAGLLGHNKGKMKVRRKVG</sequence>
<dbReference type="SUPFAM" id="SSF53067">
    <property type="entry name" value="Actin-like ATPase domain"/>
    <property type="match status" value="1"/>
</dbReference>
<accession>A0A1X6X9W2</accession>
<dbReference type="AlphaFoldDB" id="A0A1X6X9W2"/>
<comment type="similarity">
    <text evidence="1">Belongs to the ROK (NagC/XylR) family.</text>
</comment>
<keyword evidence="2" id="KW-0808">Transferase</keyword>
<organism evidence="2 3">
    <name type="scientific">Brevibacterium yomogidense</name>
    <dbReference type="NCBI Taxonomy" id="946573"/>
    <lineage>
        <taxon>Bacteria</taxon>
        <taxon>Bacillati</taxon>
        <taxon>Actinomycetota</taxon>
        <taxon>Actinomycetes</taxon>
        <taxon>Micrococcales</taxon>
        <taxon>Brevibacteriaceae</taxon>
        <taxon>Brevibacterium</taxon>
    </lineage>
</organism>
<dbReference type="EMBL" id="FWFF01000007">
    <property type="protein sequence ID" value="SLM95966.1"/>
    <property type="molecule type" value="Genomic_DNA"/>
</dbReference>
<dbReference type="InterPro" id="IPR000600">
    <property type="entry name" value="ROK"/>
</dbReference>
<dbReference type="NCBIfam" id="NF045942">
    <property type="entry name" value="PolPhglucPhase"/>
    <property type="match status" value="1"/>
</dbReference>
<dbReference type="PANTHER" id="PTHR18964">
    <property type="entry name" value="ROK (REPRESSOR, ORF, KINASE) FAMILY"/>
    <property type="match status" value="1"/>
</dbReference>
<dbReference type="Pfam" id="PF00480">
    <property type="entry name" value="ROK"/>
    <property type="match status" value="1"/>
</dbReference>
<evidence type="ECO:0000313" key="2">
    <source>
        <dbReference type="EMBL" id="SLM95966.1"/>
    </source>
</evidence>
<dbReference type="Proteomes" id="UP000196581">
    <property type="component" value="Unassembled WGS sequence"/>
</dbReference>
<dbReference type="Gene3D" id="3.30.420.40">
    <property type="match status" value="2"/>
</dbReference>
<proteinExistence type="inferred from homology"/>
<dbReference type="CDD" id="cd24058">
    <property type="entry name" value="ASKHA_NBD_ROK_PPGK"/>
    <property type="match status" value="1"/>
</dbReference>
<keyword evidence="3" id="KW-1185">Reference proteome</keyword>
<dbReference type="RefSeq" id="WP_087005789.1">
    <property type="nucleotide sequence ID" value="NZ_FWFF01000007.1"/>
</dbReference>
<protein>
    <submittedName>
        <fullName evidence="2">Polyphosphate glucokinase</fullName>
        <ecNumber evidence="2">2.7.1.63</ecNumber>
    </submittedName>
</protein>